<feature type="transmembrane region" description="Helical" evidence="2">
    <location>
        <begin position="27"/>
        <end position="48"/>
    </location>
</feature>
<dbReference type="AlphaFoldDB" id="A0A2N9J0M8"/>
<dbReference type="EMBL" id="OIVN01006303">
    <property type="protein sequence ID" value="SPD30134.1"/>
    <property type="molecule type" value="Genomic_DNA"/>
</dbReference>
<gene>
    <name evidence="3" type="ORF">FSB_LOCUS58016</name>
</gene>
<sequence length="76" mass="9111">MNTNTRAKKPEEKQPEDKKLEEKKRSILLRVLLFVALTMVRSFIGAFGEDLFHHSKVLRNDLWKKLLILYEKRKGW</sequence>
<keyword evidence="2" id="KW-1133">Transmembrane helix</keyword>
<evidence type="ECO:0000256" key="2">
    <source>
        <dbReference type="SAM" id="Phobius"/>
    </source>
</evidence>
<reference evidence="3" key="1">
    <citation type="submission" date="2018-02" db="EMBL/GenBank/DDBJ databases">
        <authorList>
            <person name="Cohen D.B."/>
            <person name="Kent A.D."/>
        </authorList>
    </citation>
    <scope>NUCLEOTIDE SEQUENCE</scope>
</reference>
<keyword evidence="2" id="KW-0472">Membrane</keyword>
<accession>A0A2N9J0M8</accession>
<keyword evidence="2" id="KW-0812">Transmembrane</keyword>
<protein>
    <submittedName>
        <fullName evidence="3">Uncharacterized protein</fullName>
    </submittedName>
</protein>
<feature type="compositionally biased region" description="Basic and acidic residues" evidence="1">
    <location>
        <begin position="8"/>
        <end position="20"/>
    </location>
</feature>
<feature type="region of interest" description="Disordered" evidence="1">
    <location>
        <begin position="1"/>
        <end position="20"/>
    </location>
</feature>
<evidence type="ECO:0000313" key="3">
    <source>
        <dbReference type="EMBL" id="SPD30134.1"/>
    </source>
</evidence>
<evidence type="ECO:0000256" key="1">
    <source>
        <dbReference type="SAM" id="MobiDB-lite"/>
    </source>
</evidence>
<organism evidence="3">
    <name type="scientific">Fagus sylvatica</name>
    <name type="common">Beechnut</name>
    <dbReference type="NCBI Taxonomy" id="28930"/>
    <lineage>
        <taxon>Eukaryota</taxon>
        <taxon>Viridiplantae</taxon>
        <taxon>Streptophyta</taxon>
        <taxon>Embryophyta</taxon>
        <taxon>Tracheophyta</taxon>
        <taxon>Spermatophyta</taxon>
        <taxon>Magnoliopsida</taxon>
        <taxon>eudicotyledons</taxon>
        <taxon>Gunneridae</taxon>
        <taxon>Pentapetalae</taxon>
        <taxon>rosids</taxon>
        <taxon>fabids</taxon>
        <taxon>Fagales</taxon>
        <taxon>Fagaceae</taxon>
        <taxon>Fagus</taxon>
    </lineage>
</organism>
<proteinExistence type="predicted"/>
<name>A0A2N9J0M8_FAGSY</name>